<evidence type="ECO:0000256" key="3">
    <source>
        <dbReference type="ARBA" id="ARBA00022679"/>
    </source>
</evidence>
<dbReference type="GO" id="GO:0034626">
    <property type="term" value="P:fatty acid elongation, polyunsaturated fatty acid"/>
    <property type="evidence" value="ECO:0007669"/>
    <property type="project" value="TreeGrafter"/>
</dbReference>
<dbReference type="GO" id="GO:0005789">
    <property type="term" value="C:endoplasmic reticulum membrane"/>
    <property type="evidence" value="ECO:0007669"/>
    <property type="project" value="TreeGrafter"/>
</dbReference>
<accession>A0A9J6DGV0</accession>
<feature type="transmembrane region" description="Helical" evidence="10">
    <location>
        <begin position="125"/>
        <end position="144"/>
    </location>
</feature>
<evidence type="ECO:0000256" key="6">
    <source>
        <dbReference type="ARBA" id="ARBA00022989"/>
    </source>
</evidence>
<dbReference type="InterPro" id="IPR002076">
    <property type="entry name" value="ELO_fam"/>
</dbReference>
<dbReference type="Pfam" id="PF01151">
    <property type="entry name" value="ELO"/>
    <property type="match status" value="1"/>
</dbReference>
<dbReference type="PANTHER" id="PTHR11157:SF69">
    <property type="entry name" value="ELONGATION OF VERY LONG CHAIN FATTY ACIDS PROTEIN 7"/>
    <property type="match status" value="1"/>
</dbReference>
<keyword evidence="12" id="KW-1185">Reference proteome</keyword>
<protein>
    <recommendedName>
        <fullName evidence="10">Elongation of very long chain fatty acids protein</fullName>
        <ecNumber evidence="10">2.3.1.199</ecNumber>
    </recommendedName>
    <alternativeName>
        <fullName evidence="10">Very-long-chain 3-oxoacyl-CoA synthase</fullName>
    </alternativeName>
</protein>
<comment type="catalytic activity">
    <reaction evidence="10">
        <text>a very-long-chain acyl-CoA + malonyl-CoA + H(+) = a very-long-chain 3-oxoacyl-CoA + CO2 + CoA</text>
        <dbReference type="Rhea" id="RHEA:32727"/>
        <dbReference type="ChEBI" id="CHEBI:15378"/>
        <dbReference type="ChEBI" id="CHEBI:16526"/>
        <dbReference type="ChEBI" id="CHEBI:57287"/>
        <dbReference type="ChEBI" id="CHEBI:57384"/>
        <dbReference type="ChEBI" id="CHEBI:90725"/>
        <dbReference type="ChEBI" id="CHEBI:90736"/>
        <dbReference type="EC" id="2.3.1.199"/>
    </reaction>
</comment>
<keyword evidence="8 10" id="KW-0472">Membrane</keyword>
<dbReference type="GO" id="GO:0042761">
    <property type="term" value="P:very long-chain fatty acid biosynthetic process"/>
    <property type="evidence" value="ECO:0007669"/>
    <property type="project" value="TreeGrafter"/>
</dbReference>
<comment type="caution">
    <text evidence="11">The sequence shown here is derived from an EMBL/GenBank/DDBJ whole genome shotgun (WGS) entry which is preliminary data.</text>
</comment>
<reference evidence="11" key="2">
    <citation type="submission" date="2021-09" db="EMBL/GenBank/DDBJ databases">
        <authorList>
            <person name="Jia N."/>
            <person name="Wang J."/>
            <person name="Shi W."/>
            <person name="Du L."/>
            <person name="Sun Y."/>
            <person name="Zhan W."/>
            <person name="Jiang J."/>
            <person name="Wang Q."/>
            <person name="Zhang B."/>
            <person name="Ji P."/>
            <person name="Sakyi L.B."/>
            <person name="Cui X."/>
            <person name="Yuan T."/>
            <person name="Jiang B."/>
            <person name="Yang W."/>
            <person name="Lam T.T.-Y."/>
            <person name="Chang Q."/>
            <person name="Ding S."/>
            <person name="Wang X."/>
            <person name="Zhu J."/>
            <person name="Ruan X."/>
            <person name="Zhao L."/>
            <person name="Wei J."/>
            <person name="Que T."/>
            <person name="Du C."/>
            <person name="Cheng J."/>
            <person name="Dai P."/>
            <person name="Han X."/>
            <person name="Huang E."/>
            <person name="Gao Y."/>
            <person name="Liu J."/>
            <person name="Shao H."/>
            <person name="Ye R."/>
            <person name="Li L."/>
            <person name="Wei W."/>
            <person name="Wang X."/>
            <person name="Wang C."/>
            <person name="Huo Q."/>
            <person name="Li W."/>
            <person name="Guo W."/>
            <person name="Chen H."/>
            <person name="Chen S."/>
            <person name="Zhou L."/>
            <person name="Zhou L."/>
            <person name="Ni X."/>
            <person name="Tian J."/>
            <person name="Zhou Y."/>
            <person name="Sheng Y."/>
            <person name="Liu T."/>
            <person name="Pan Y."/>
            <person name="Xia L."/>
            <person name="Li J."/>
            <person name="Zhao F."/>
            <person name="Cao W."/>
        </authorList>
    </citation>
    <scope>NUCLEOTIDE SEQUENCE</scope>
    <source>
        <strain evidence="11">Rmic-2018</strain>
        <tissue evidence="11">Larvae</tissue>
    </source>
</reference>
<keyword evidence="3 10" id="KW-0808">Transferase</keyword>
<evidence type="ECO:0000256" key="7">
    <source>
        <dbReference type="ARBA" id="ARBA00023098"/>
    </source>
</evidence>
<feature type="transmembrane region" description="Helical" evidence="10">
    <location>
        <begin position="95"/>
        <end position="113"/>
    </location>
</feature>
<reference evidence="11" key="1">
    <citation type="journal article" date="2020" name="Cell">
        <title>Large-Scale Comparative Analyses of Tick Genomes Elucidate Their Genetic Diversity and Vector Capacities.</title>
        <authorList>
            <consortium name="Tick Genome and Microbiome Consortium (TIGMIC)"/>
            <person name="Jia N."/>
            <person name="Wang J."/>
            <person name="Shi W."/>
            <person name="Du L."/>
            <person name="Sun Y."/>
            <person name="Zhan W."/>
            <person name="Jiang J.F."/>
            <person name="Wang Q."/>
            <person name="Zhang B."/>
            <person name="Ji P."/>
            <person name="Bell-Sakyi L."/>
            <person name="Cui X.M."/>
            <person name="Yuan T.T."/>
            <person name="Jiang B.G."/>
            <person name="Yang W.F."/>
            <person name="Lam T.T."/>
            <person name="Chang Q.C."/>
            <person name="Ding S.J."/>
            <person name="Wang X.J."/>
            <person name="Zhu J.G."/>
            <person name="Ruan X.D."/>
            <person name="Zhao L."/>
            <person name="Wei J.T."/>
            <person name="Ye R.Z."/>
            <person name="Que T.C."/>
            <person name="Du C.H."/>
            <person name="Zhou Y.H."/>
            <person name="Cheng J.X."/>
            <person name="Dai P.F."/>
            <person name="Guo W.B."/>
            <person name="Han X.H."/>
            <person name="Huang E.J."/>
            <person name="Li L.F."/>
            <person name="Wei W."/>
            <person name="Gao Y.C."/>
            <person name="Liu J.Z."/>
            <person name="Shao H.Z."/>
            <person name="Wang X."/>
            <person name="Wang C.C."/>
            <person name="Yang T.C."/>
            <person name="Huo Q.B."/>
            <person name="Li W."/>
            <person name="Chen H.Y."/>
            <person name="Chen S.E."/>
            <person name="Zhou L.G."/>
            <person name="Ni X.B."/>
            <person name="Tian J.H."/>
            <person name="Sheng Y."/>
            <person name="Liu T."/>
            <person name="Pan Y.S."/>
            <person name="Xia L.Y."/>
            <person name="Li J."/>
            <person name="Zhao F."/>
            <person name="Cao W.C."/>
        </authorList>
    </citation>
    <scope>NUCLEOTIDE SEQUENCE</scope>
    <source>
        <strain evidence="11">Rmic-2018</strain>
    </source>
</reference>
<evidence type="ECO:0000313" key="11">
    <source>
        <dbReference type="EMBL" id="KAH8021335.1"/>
    </source>
</evidence>
<comment type="subcellular location">
    <subcellularLocation>
        <location evidence="1">Membrane</location>
        <topology evidence="1">Multi-pass membrane protein</topology>
    </subcellularLocation>
</comment>
<evidence type="ECO:0000313" key="12">
    <source>
        <dbReference type="Proteomes" id="UP000821866"/>
    </source>
</evidence>
<evidence type="ECO:0000256" key="9">
    <source>
        <dbReference type="ARBA" id="ARBA00023160"/>
    </source>
</evidence>
<dbReference type="GO" id="GO:0034625">
    <property type="term" value="P:fatty acid elongation, monounsaturated fatty acid"/>
    <property type="evidence" value="ECO:0007669"/>
    <property type="project" value="TreeGrafter"/>
</dbReference>
<evidence type="ECO:0000256" key="5">
    <source>
        <dbReference type="ARBA" id="ARBA00022832"/>
    </source>
</evidence>
<feature type="transmembrane region" description="Helical" evidence="10">
    <location>
        <begin position="12"/>
        <end position="32"/>
    </location>
</feature>
<dbReference type="EC" id="2.3.1.199" evidence="10"/>
<evidence type="ECO:0000256" key="2">
    <source>
        <dbReference type="ARBA" id="ARBA00022516"/>
    </source>
</evidence>
<evidence type="ECO:0000256" key="10">
    <source>
        <dbReference type="RuleBase" id="RU361115"/>
    </source>
</evidence>
<keyword evidence="9 10" id="KW-0275">Fatty acid biosynthesis</keyword>
<evidence type="ECO:0000256" key="8">
    <source>
        <dbReference type="ARBA" id="ARBA00023136"/>
    </source>
</evidence>
<comment type="caution">
    <text evidence="10">Lacks conserved residue(s) required for the propagation of feature annotation.</text>
</comment>
<keyword evidence="2 10" id="KW-0444">Lipid biosynthesis</keyword>
<dbReference type="GO" id="GO:0009922">
    <property type="term" value="F:fatty acid elongase activity"/>
    <property type="evidence" value="ECO:0007669"/>
    <property type="project" value="UniProtKB-EC"/>
</dbReference>
<dbReference type="EMBL" id="JABSTU010000009">
    <property type="protein sequence ID" value="KAH8021335.1"/>
    <property type="molecule type" value="Genomic_DNA"/>
</dbReference>
<dbReference type="AlphaFoldDB" id="A0A9J6DGV0"/>
<evidence type="ECO:0000256" key="4">
    <source>
        <dbReference type="ARBA" id="ARBA00022692"/>
    </source>
</evidence>
<keyword evidence="7 10" id="KW-0443">Lipid metabolism</keyword>
<comment type="similarity">
    <text evidence="10">Belongs to the ELO family.</text>
</comment>
<keyword evidence="4 10" id="KW-0812">Transmembrane</keyword>
<gene>
    <name evidence="11" type="ORF">HPB51_015325</name>
</gene>
<dbReference type="PANTHER" id="PTHR11157">
    <property type="entry name" value="FATTY ACID ACYL TRANSFERASE-RELATED"/>
    <property type="match status" value="1"/>
</dbReference>
<keyword evidence="5 10" id="KW-0276">Fatty acid metabolism</keyword>
<keyword evidence="6 10" id="KW-1133">Transmembrane helix</keyword>
<name>A0A9J6DGV0_RHIMP</name>
<sequence length="145" mass="16854">MKSRKPFAILNIVRLYKLLMVSVGIRFLFLVLKFTYLPGGHYNLWCQGITGHMTDEMRDHYRTGWIYVVICYCDLLETVFFVLRKKFTHVSLLHVLHHMIVVANAWFFGLFAPEGQPSLGMCLNVFVHIIMYSCYFLSTIGPAVL</sequence>
<dbReference type="GO" id="GO:0019367">
    <property type="term" value="P:fatty acid elongation, saturated fatty acid"/>
    <property type="evidence" value="ECO:0007669"/>
    <property type="project" value="TreeGrafter"/>
</dbReference>
<dbReference type="Proteomes" id="UP000821866">
    <property type="component" value="Chromosome 7"/>
</dbReference>
<proteinExistence type="inferred from homology"/>
<feature type="transmembrane region" description="Helical" evidence="10">
    <location>
        <begin position="64"/>
        <end position="83"/>
    </location>
</feature>
<dbReference type="GO" id="GO:0030148">
    <property type="term" value="P:sphingolipid biosynthetic process"/>
    <property type="evidence" value="ECO:0007669"/>
    <property type="project" value="TreeGrafter"/>
</dbReference>
<evidence type="ECO:0000256" key="1">
    <source>
        <dbReference type="ARBA" id="ARBA00004141"/>
    </source>
</evidence>
<organism evidence="11 12">
    <name type="scientific">Rhipicephalus microplus</name>
    <name type="common">Cattle tick</name>
    <name type="synonym">Boophilus microplus</name>
    <dbReference type="NCBI Taxonomy" id="6941"/>
    <lineage>
        <taxon>Eukaryota</taxon>
        <taxon>Metazoa</taxon>
        <taxon>Ecdysozoa</taxon>
        <taxon>Arthropoda</taxon>
        <taxon>Chelicerata</taxon>
        <taxon>Arachnida</taxon>
        <taxon>Acari</taxon>
        <taxon>Parasitiformes</taxon>
        <taxon>Ixodida</taxon>
        <taxon>Ixodoidea</taxon>
        <taxon>Ixodidae</taxon>
        <taxon>Rhipicephalinae</taxon>
        <taxon>Rhipicephalus</taxon>
        <taxon>Boophilus</taxon>
    </lineage>
</organism>